<evidence type="ECO:0000313" key="2">
    <source>
        <dbReference type="EMBL" id="RAW09343.1"/>
    </source>
</evidence>
<name>A0A329QAI9_9ACTN</name>
<evidence type="ECO:0000256" key="1">
    <source>
        <dbReference type="SAM" id="Phobius"/>
    </source>
</evidence>
<dbReference type="Proteomes" id="UP000250462">
    <property type="component" value="Unassembled WGS sequence"/>
</dbReference>
<reference evidence="2 3" key="1">
    <citation type="submission" date="2018-06" db="EMBL/GenBank/DDBJ databases">
        <title>Phytoactinopolyspora halophila sp. nov., a novel halophilic actinomycete isolated from a saline soil in China.</title>
        <authorList>
            <person name="Tang S.-K."/>
        </authorList>
    </citation>
    <scope>NUCLEOTIDE SEQUENCE [LARGE SCALE GENOMIC DNA]</scope>
    <source>
        <strain evidence="2 3">YIM 96934</strain>
    </source>
</reference>
<feature type="transmembrane region" description="Helical" evidence="1">
    <location>
        <begin position="95"/>
        <end position="116"/>
    </location>
</feature>
<dbReference type="EMBL" id="QMIG01000046">
    <property type="protein sequence ID" value="RAW09343.1"/>
    <property type="molecule type" value="Genomic_DNA"/>
</dbReference>
<accession>A0A329QAI9</accession>
<gene>
    <name evidence="2" type="ORF">DPM12_21625</name>
</gene>
<keyword evidence="1" id="KW-0472">Membrane</keyword>
<protein>
    <submittedName>
        <fullName evidence="2">Uncharacterized protein</fullName>
    </submittedName>
</protein>
<sequence>MHVGSAGMLLGGLLIAIGSLLPWVSTPVGHLSGTVGPGLWTLCAGVIVIAGALLPYRRVALAHAFVPGVAVATLAMWQFIRLIQLSATTDSWGRLLPGIGLVMVSGGAVVVLRAAWRIRAAG</sequence>
<organism evidence="2 3">
    <name type="scientific">Phytoactinopolyspora halophila</name>
    <dbReference type="NCBI Taxonomy" id="1981511"/>
    <lineage>
        <taxon>Bacteria</taxon>
        <taxon>Bacillati</taxon>
        <taxon>Actinomycetota</taxon>
        <taxon>Actinomycetes</taxon>
        <taxon>Jiangellales</taxon>
        <taxon>Jiangellaceae</taxon>
        <taxon>Phytoactinopolyspora</taxon>
    </lineage>
</organism>
<keyword evidence="1" id="KW-1133">Transmembrane helix</keyword>
<evidence type="ECO:0000313" key="3">
    <source>
        <dbReference type="Proteomes" id="UP000250462"/>
    </source>
</evidence>
<keyword evidence="1" id="KW-0812">Transmembrane</keyword>
<dbReference type="OrthoDB" id="3436724at2"/>
<feature type="transmembrane region" description="Helical" evidence="1">
    <location>
        <begin position="37"/>
        <end position="54"/>
    </location>
</feature>
<feature type="transmembrane region" description="Helical" evidence="1">
    <location>
        <begin position="61"/>
        <end position="83"/>
    </location>
</feature>
<feature type="transmembrane region" description="Helical" evidence="1">
    <location>
        <begin position="7"/>
        <end position="25"/>
    </location>
</feature>
<keyword evidence="3" id="KW-1185">Reference proteome</keyword>
<proteinExistence type="predicted"/>
<comment type="caution">
    <text evidence="2">The sequence shown here is derived from an EMBL/GenBank/DDBJ whole genome shotgun (WGS) entry which is preliminary data.</text>
</comment>
<dbReference type="AlphaFoldDB" id="A0A329QAI9"/>